<dbReference type="InterPro" id="IPR042104">
    <property type="entry name" value="PKS_dehydratase_sf"/>
</dbReference>
<dbReference type="InterPro" id="IPR016035">
    <property type="entry name" value="Acyl_Trfase/lysoPLipase"/>
</dbReference>
<dbReference type="InterPro" id="IPR009081">
    <property type="entry name" value="PP-bd_ACP"/>
</dbReference>
<accession>I0J6Y6</accession>
<dbReference type="InterPro" id="IPR013968">
    <property type="entry name" value="PKS_KR"/>
</dbReference>
<feature type="domain" description="Carrier" evidence="6">
    <location>
        <begin position="1754"/>
        <end position="1831"/>
    </location>
</feature>
<evidence type="ECO:0000259" key="7">
    <source>
        <dbReference type="PROSITE" id="PS52004"/>
    </source>
</evidence>
<name>I0J6Y6_SORCE</name>
<dbReference type="GO" id="GO:0005737">
    <property type="term" value="C:cytoplasm"/>
    <property type="evidence" value="ECO:0007669"/>
    <property type="project" value="TreeGrafter"/>
</dbReference>
<dbReference type="GO" id="GO:0031177">
    <property type="term" value="F:phosphopantetheine binding"/>
    <property type="evidence" value="ECO:0007669"/>
    <property type="project" value="InterPro"/>
</dbReference>
<dbReference type="InterPro" id="IPR014031">
    <property type="entry name" value="Ketoacyl_synth_C"/>
</dbReference>
<evidence type="ECO:0000259" key="6">
    <source>
        <dbReference type="PROSITE" id="PS50075"/>
    </source>
</evidence>
<dbReference type="Pfam" id="PF00550">
    <property type="entry name" value="PP-binding"/>
    <property type="match status" value="1"/>
</dbReference>
<dbReference type="PROSITE" id="PS00012">
    <property type="entry name" value="PHOSPHOPANTETHEINE"/>
    <property type="match status" value="1"/>
</dbReference>
<evidence type="ECO:0000256" key="4">
    <source>
        <dbReference type="ARBA" id="ARBA00054155"/>
    </source>
</evidence>
<dbReference type="SUPFAM" id="SSF53901">
    <property type="entry name" value="Thiolase-like"/>
    <property type="match status" value="1"/>
</dbReference>
<dbReference type="InterPro" id="IPR001227">
    <property type="entry name" value="Ac_transferase_dom_sf"/>
</dbReference>
<dbReference type="SMART" id="SM00825">
    <property type="entry name" value="PKS_KS"/>
    <property type="match status" value="1"/>
</dbReference>
<dbReference type="GO" id="GO:0006633">
    <property type="term" value="P:fatty acid biosynthetic process"/>
    <property type="evidence" value="ECO:0007669"/>
    <property type="project" value="InterPro"/>
</dbReference>
<dbReference type="GO" id="GO:0004315">
    <property type="term" value="F:3-oxoacyl-[acyl-carrier-protein] synthase activity"/>
    <property type="evidence" value="ECO:0007669"/>
    <property type="project" value="InterPro"/>
</dbReference>
<evidence type="ECO:0000313" key="9">
    <source>
        <dbReference type="EMBL" id="CCE88379.1"/>
    </source>
</evidence>
<dbReference type="PROSITE" id="PS52004">
    <property type="entry name" value="KS3_2"/>
    <property type="match status" value="1"/>
</dbReference>
<dbReference type="PROSITE" id="PS50075">
    <property type="entry name" value="CARRIER"/>
    <property type="match status" value="1"/>
</dbReference>
<dbReference type="InterPro" id="IPR049900">
    <property type="entry name" value="PKS_mFAS_DH"/>
</dbReference>
<dbReference type="SUPFAM" id="SSF55048">
    <property type="entry name" value="Probable ACP-binding domain of malonyl-CoA ACP transacylase"/>
    <property type="match status" value="1"/>
</dbReference>
<dbReference type="SUPFAM" id="SSF47336">
    <property type="entry name" value="ACP-like"/>
    <property type="match status" value="1"/>
</dbReference>
<dbReference type="PROSITE" id="PS52019">
    <property type="entry name" value="PKS_MFAS_DH"/>
    <property type="match status" value="1"/>
</dbReference>
<dbReference type="GO" id="GO:0005886">
    <property type="term" value="C:plasma membrane"/>
    <property type="evidence" value="ECO:0007669"/>
    <property type="project" value="TreeGrafter"/>
</dbReference>
<dbReference type="FunFam" id="3.40.366.10:FF:000002">
    <property type="entry name" value="Probable polyketide synthase 2"/>
    <property type="match status" value="1"/>
</dbReference>
<reference evidence="9" key="2">
    <citation type="submission" date="2012-04" db="EMBL/GenBank/DDBJ databases">
        <title>Pellasoren: structure elucidation, biosynthesis and total synthesis of a new cytotoxic secondary metabolite from Sorangium cellulosum.</title>
        <authorList>
            <person name="Jahns C."/>
            <person name="Hoffmann T."/>
            <person name="Mueller S."/>
            <person name="Gerth K."/>
            <person name="Washausen P."/>
            <person name="Hoefle G."/>
            <person name="Reichenbach H."/>
            <person name="Kalesse M."/>
            <person name="Mueller R."/>
        </authorList>
    </citation>
    <scope>NUCLEOTIDE SEQUENCE</scope>
    <source>
        <strain evidence="9">So ce38</strain>
    </source>
</reference>
<dbReference type="InterPro" id="IPR006162">
    <property type="entry name" value="Ppantetheine_attach_site"/>
</dbReference>
<feature type="active site" description="Proton donor; for dehydratase activity" evidence="5">
    <location>
        <position position="1126"/>
    </location>
</feature>
<dbReference type="SMART" id="SM00827">
    <property type="entry name" value="PKS_AT"/>
    <property type="match status" value="1"/>
</dbReference>
<dbReference type="Pfam" id="PF21089">
    <property type="entry name" value="PKS_DH_N"/>
    <property type="match status" value="1"/>
</dbReference>
<dbReference type="InterPro" id="IPR020807">
    <property type="entry name" value="PKS_DH"/>
</dbReference>
<gene>
    <name evidence="9" type="primary">pelE</name>
</gene>
<dbReference type="Gene3D" id="3.40.47.10">
    <property type="match status" value="1"/>
</dbReference>
<dbReference type="Gene3D" id="3.30.70.3290">
    <property type="match status" value="1"/>
</dbReference>
<dbReference type="Pfam" id="PF00109">
    <property type="entry name" value="ketoacyl-synt"/>
    <property type="match status" value="1"/>
</dbReference>
<evidence type="ECO:0000259" key="8">
    <source>
        <dbReference type="PROSITE" id="PS52019"/>
    </source>
</evidence>
<dbReference type="InterPro" id="IPR036736">
    <property type="entry name" value="ACP-like_sf"/>
</dbReference>
<dbReference type="InterPro" id="IPR016036">
    <property type="entry name" value="Malonyl_transacylase_ACP-bd"/>
</dbReference>
<feature type="domain" description="Ketosynthase family 3 (KS3)" evidence="7">
    <location>
        <begin position="32"/>
        <end position="450"/>
    </location>
</feature>
<dbReference type="SMART" id="SM00826">
    <property type="entry name" value="PKS_DH"/>
    <property type="match status" value="1"/>
</dbReference>
<dbReference type="Pfam" id="PF14765">
    <property type="entry name" value="PS-DH"/>
    <property type="match status" value="1"/>
</dbReference>
<dbReference type="CDD" id="cd08955">
    <property type="entry name" value="KR_2_FAS_SDR_x"/>
    <property type="match status" value="1"/>
</dbReference>
<dbReference type="PROSITE" id="PS00606">
    <property type="entry name" value="KS3_1"/>
    <property type="match status" value="1"/>
</dbReference>
<dbReference type="Pfam" id="PF21394">
    <property type="entry name" value="Beta-ketacyl_N"/>
    <property type="match status" value="1"/>
</dbReference>
<dbReference type="Gene3D" id="3.40.366.10">
    <property type="entry name" value="Malonyl-Coenzyme A Acyl Carrier Protein, domain 2"/>
    <property type="match status" value="1"/>
</dbReference>
<dbReference type="SMART" id="SM00823">
    <property type="entry name" value="PKS_PP"/>
    <property type="match status" value="1"/>
</dbReference>
<dbReference type="FunFam" id="3.40.47.10:FF:000019">
    <property type="entry name" value="Polyketide synthase type I"/>
    <property type="match status" value="1"/>
</dbReference>
<dbReference type="InterPro" id="IPR016039">
    <property type="entry name" value="Thiolase-like"/>
</dbReference>
<organism evidence="9">
    <name type="scientific">Sorangium cellulosum</name>
    <name type="common">Polyangium cellulosum</name>
    <dbReference type="NCBI Taxonomy" id="56"/>
    <lineage>
        <taxon>Bacteria</taxon>
        <taxon>Pseudomonadati</taxon>
        <taxon>Myxococcota</taxon>
        <taxon>Polyangia</taxon>
        <taxon>Polyangiales</taxon>
        <taxon>Polyangiaceae</taxon>
        <taxon>Sorangium</taxon>
    </lineage>
</organism>
<dbReference type="PANTHER" id="PTHR43775">
    <property type="entry name" value="FATTY ACID SYNTHASE"/>
    <property type="match status" value="1"/>
</dbReference>
<dbReference type="InterPro" id="IPR036291">
    <property type="entry name" value="NAD(P)-bd_dom_sf"/>
</dbReference>
<dbReference type="InterPro" id="IPR057326">
    <property type="entry name" value="KR_dom"/>
</dbReference>
<feature type="region of interest" description="N-terminal hotdog fold" evidence="5">
    <location>
        <begin position="925"/>
        <end position="1049"/>
    </location>
</feature>
<dbReference type="Gene3D" id="1.10.1200.10">
    <property type="entry name" value="ACP-like"/>
    <property type="match status" value="1"/>
</dbReference>
<dbReference type="Pfam" id="PF16197">
    <property type="entry name" value="KAsynt_C_assoc"/>
    <property type="match status" value="1"/>
</dbReference>
<dbReference type="InterPro" id="IPR014030">
    <property type="entry name" value="Ketoacyl_synth_N"/>
</dbReference>
<dbReference type="Pfam" id="PF08659">
    <property type="entry name" value="KR"/>
    <property type="match status" value="1"/>
</dbReference>
<dbReference type="GO" id="GO:0004312">
    <property type="term" value="F:fatty acid synthase activity"/>
    <property type="evidence" value="ECO:0007669"/>
    <property type="project" value="TreeGrafter"/>
</dbReference>
<dbReference type="Gene3D" id="3.40.50.720">
    <property type="entry name" value="NAD(P)-binding Rossmann-like Domain"/>
    <property type="match status" value="1"/>
</dbReference>
<dbReference type="GO" id="GO:0071770">
    <property type="term" value="P:DIM/DIP cell wall layer assembly"/>
    <property type="evidence" value="ECO:0007669"/>
    <property type="project" value="TreeGrafter"/>
</dbReference>
<dbReference type="InterPro" id="IPR049490">
    <property type="entry name" value="C883_1060-like_KR_N"/>
</dbReference>
<dbReference type="EMBL" id="HE616533">
    <property type="protein sequence ID" value="CCE88379.1"/>
    <property type="molecule type" value="Genomic_DNA"/>
</dbReference>
<evidence type="ECO:0000256" key="2">
    <source>
        <dbReference type="ARBA" id="ARBA00022553"/>
    </source>
</evidence>
<dbReference type="InterPro" id="IPR020806">
    <property type="entry name" value="PKS_PP-bd"/>
</dbReference>
<feature type="region of interest" description="C-terminal hotdog fold" evidence="5">
    <location>
        <begin position="1065"/>
        <end position="1210"/>
    </location>
</feature>
<protein>
    <submittedName>
        <fullName evidence="9">Polyketide synthase</fullName>
    </submittedName>
</protein>
<keyword evidence="3" id="KW-0808">Transferase</keyword>
<dbReference type="Pfam" id="PF02801">
    <property type="entry name" value="Ketoacyl-synt_C"/>
    <property type="match status" value="1"/>
</dbReference>
<feature type="domain" description="PKS/mFAS DH" evidence="8">
    <location>
        <begin position="925"/>
        <end position="1210"/>
    </location>
</feature>
<dbReference type="PANTHER" id="PTHR43775:SF37">
    <property type="entry name" value="SI:DKEY-61P9.11"/>
    <property type="match status" value="1"/>
</dbReference>
<dbReference type="Pfam" id="PF00698">
    <property type="entry name" value="Acyl_transf_1"/>
    <property type="match status" value="1"/>
</dbReference>
<sequence>MSTPDVRALLKNAFLRIEELESKLATHEAKSTEPVAIVAVACRFPAGARDPEAFWRALEDGVDGVRRIPADRWPAEAVGVDRPEVRWAGLLDAVDGMDAAFFGISPREAVRLDPQQRMLLEVTWEALERGGQRVDRLLGSKTGVFVGMCSTDYGQFVRRAASHDVYSGTGNMLSTAAGRVSYTFGLQGPSMTIDTACSSSLVAVHLACQSLRNRESDLAIAGGVSAILDPSSMSMMAETQALSPDGRCKTFDAEANGFVRGEGCGLVVLKRLSDAERDGDPILAVIRGSAVNQDGRSTGLTAPNVLSQKAMLRQALENARISAEDIGYVETHGTGTSLGDPIELEALRAVLGKPRADGAKCVLGALKTNVGHLEAAAGVAGLIKAVLCLERGAIPKNLHFQTLNPRIDLAGTPFVIPTENVGWEPSGKPRRAGVSAFGISGTNAHVIVEEAPSRQAPSAAQEASSYLLPLSAKSAAALTASARSWQQWLTEGEGKGQRLHDLAYTASVRRSHHEHRLGVVGTSKEEIAGALEAYARGDAPAGVLPGRAWSAAPQVVFVFPGQGSQWVGMGKRLLEEEPVFRAAVEACDGAILREAGFSVVKELKADERASRLGEIDVVQPVLFAMEVGLSALWRSWGVEPAAVVGHSMGEVAAAHVAGALTLEDAAAVICRRSRLLRKVSGKGAMALVELSLGEAEAALSGYAERLSVAVSNGPRSTVIAGEPSSLEEVLSKLEGQGVFCRRVKVDVASHSPQMDVLRSELLGALSGLSPKEASVPMWSTVTGERLRGEELVSGYWADNLRKPVLFSRVVRGLLEQGPTLFVELSPHPILVPALEENLREGESEGAAIGSLRRQLDERRTLLESLGRLYEHGAKVTWQSLYPQGGQSVLLPAYPWQKERYWIEDASMSVPGARQAPALKGDPGSHPLLGGALTSSVDPQAHFWELHLSLRALPYLKDHAVQGAVLFPGSGYIEMALAAGAELYGTAEIVLEDVSLEAMLIFTVKEEQRVQVVLTEQGDGRASFQISSRRDDRSWQRHASGTLRVGDAAARATPSLDLHLARARCTEEIAAAELYRQMAERGLLYGPAFQGVEQLWRGPGEALGRVRLPAEVAQESGAYSIHPALLDACFQVLGGLSAASEPSSYVLNGLTRLHTIAAPGRELWVRARRSAEQSADDVERVFELDLVGDDGRVLVELQGLRVHRLDAGVAARDPLDECVYAVEWHRGELAPRAPAAGASPRGGAWLVFLDQKGTGTALRELLSARGEASVGVLPAERYARLQPDLYQIDLAEPEHYRRLLREAFGDEEEACRGAIHLFSLDAAPWEQTTAETLDADVTRGSLSALYVAQALLRRGWRDAPRLWLVTRGAQKVGAGDGVAVSQAPLWGLGRTIALEHPELRCTRVDLSPAASAEEVTALVGELWSQDGEDQIALRDHGRHVARLVQTNFNSFGAREPKPDQARRPLAALQERGVRVRPDGAYLIAGGLGGLGLTVARWLVEQGARHVALMGRSAPSAAAEEAISAMKAAGAEVLVVRADVSRHDDVARTLAEIDARLAPLRGVVHTAVNFDNHPVLGLSEEHFRRALSAKMHGAWNLHALTSSRECDFFILYSSVSVLLGLPGLGNYLAANAFLDALAEQRQRAGLCGMSIQWGVFSEAGVAAARDASSQRYSLSDRGLGSLTPIEGTRALSRLLGRPAPNVAVARLNARQLFEFYTLMAQIPFYSRLRQDSSAASAGAGEAGRFRRTLDAAAPGEQRKLLEEHLREQVGKVLHMPPARIDRDAPFSGFGMDSVMSLELRNRLEVSLGLKLSATLLFTYPSLAALATYLMTALSPAGAPKKPAPRGDAAAGADAASLERIKQLTDSEMAALLEDELGRMKEYFE</sequence>
<reference evidence="9" key="1">
    <citation type="submission" date="2011-12" db="EMBL/GenBank/DDBJ databases">
        <authorList>
            <person name="Krug D."/>
        </authorList>
    </citation>
    <scope>NUCLEOTIDE SEQUENCE</scope>
    <source>
        <strain evidence="9">So ce38</strain>
    </source>
</reference>
<dbReference type="InterPro" id="IPR014043">
    <property type="entry name" value="Acyl_transferase_dom"/>
</dbReference>
<dbReference type="SUPFAM" id="SSF52151">
    <property type="entry name" value="FabD/lysophospholipase-like"/>
    <property type="match status" value="1"/>
</dbReference>
<dbReference type="CDD" id="cd00833">
    <property type="entry name" value="PKS"/>
    <property type="match status" value="1"/>
</dbReference>
<keyword evidence="1" id="KW-0596">Phosphopantetheine</keyword>
<dbReference type="InterPro" id="IPR018201">
    <property type="entry name" value="Ketoacyl_synth_AS"/>
</dbReference>
<comment type="function">
    <text evidence="4">Involved in production of the polyketide antibiotic thailandamide.</text>
</comment>
<feature type="active site" description="Proton acceptor; for dehydratase activity" evidence="5">
    <location>
        <position position="958"/>
    </location>
</feature>
<dbReference type="InterPro" id="IPR049552">
    <property type="entry name" value="PKS_DH_N"/>
</dbReference>
<dbReference type="SUPFAM" id="SSF51735">
    <property type="entry name" value="NAD(P)-binding Rossmann-fold domains"/>
    <property type="match status" value="2"/>
</dbReference>
<evidence type="ECO:0000256" key="1">
    <source>
        <dbReference type="ARBA" id="ARBA00022450"/>
    </source>
</evidence>
<dbReference type="SMART" id="SM00822">
    <property type="entry name" value="PKS_KR"/>
    <property type="match status" value="1"/>
</dbReference>
<dbReference type="InterPro" id="IPR032821">
    <property type="entry name" value="PKS_assoc"/>
</dbReference>
<proteinExistence type="predicted"/>
<evidence type="ECO:0000256" key="3">
    <source>
        <dbReference type="ARBA" id="ARBA00022679"/>
    </source>
</evidence>
<dbReference type="InterPro" id="IPR020841">
    <property type="entry name" value="PKS_Beta-ketoAc_synthase_dom"/>
</dbReference>
<dbReference type="InterPro" id="IPR049551">
    <property type="entry name" value="PKS_DH_C"/>
</dbReference>
<dbReference type="Gene3D" id="3.10.129.110">
    <property type="entry name" value="Polyketide synthase dehydratase"/>
    <property type="match status" value="1"/>
</dbReference>
<keyword evidence="2" id="KW-0597">Phosphoprotein</keyword>
<dbReference type="InterPro" id="IPR050091">
    <property type="entry name" value="PKS_NRPS_Biosynth_Enz"/>
</dbReference>
<dbReference type="SMART" id="SM01294">
    <property type="entry name" value="PKS_PP_betabranch"/>
    <property type="match status" value="1"/>
</dbReference>
<evidence type="ECO:0000256" key="5">
    <source>
        <dbReference type="PROSITE-ProRule" id="PRU01363"/>
    </source>
</evidence>